<dbReference type="Proteomes" id="UP000887116">
    <property type="component" value="Unassembled WGS sequence"/>
</dbReference>
<sequence>MANRFFYEMKEIISVSTKFNYSYKSSTKGYPDPPPPCKRAGQEQDGGGECSKMPGTGRVHPYGAPGGGRAREEELFLARPPGKGERVEGRSGRKRQLFSEGASPLSKGGQESIWQGEGGIKEKILIYLTINSDRLINANYYTL</sequence>
<dbReference type="EMBL" id="BMAO01010367">
    <property type="protein sequence ID" value="GFQ66725.1"/>
    <property type="molecule type" value="Genomic_DNA"/>
</dbReference>
<proteinExistence type="predicted"/>
<evidence type="ECO:0000256" key="1">
    <source>
        <dbReference type="SAM" id="MobiDB-lite"/>
    </source>
</evidence>
<gene>
    <name evidence="2" type="ORF">TNCT_521311</name>
</gene>
<evidence type="ECO:0000313" key="3">
    <source>
        <dbReference type="Proteomes" id="UP000887116"/>
    </source>
</evidence>
<reference evidence="2" key="1">
    <citation type="submission" date="2020-07" db="EMBL/GenBank/DDBJ databases">
        <title>Multicomponent nature underlies the extraordinary mechanical properties of spider dragline silk.</title>
        <authorList>
            <person name="Kono N."/>
            <person name="Nakamura H."/>
            <person name="Mori M."/>
            <person name="Yoshida Y."/>
            <person name="Ohtoshi R."/>
            <person name="Malay A.D."/>
            <person name="Moran D.A.P."/>
            <person name="Tomita M."/>
            <person name="Numata K."/>
            <person name="Arakawa K."/>
        </authorList>
    </citation>
    <scope>NUCLEOTIDE SEQUENCE</scope>
</reference>
<comment type="caution">
    <text evidence="2">The sequence shown here is derived from an EMBL/GenBank/DDBJ whole genome shotgun (WGS) entry which is preliminary data.</text>
</comment>
<dbReference type="AlphaFoldDB" id="A0A8X6K6L7"/>
<accession>A0A8X6K6L7</accession>
<name>A0A8X6K6L7_TRICU</name>
<organism evidence="2 3">
    <name type="scientific">Trichonephila clavata</name>
    <name type="common">Joro spider</name>
    <name type="synonym">Nephila clavata</name>
    <dbReference type="NCBI Taxonomy" id="2740835"/>
    <lineage>
        <taxon>Eukaryota</taxon>
        <taxon>Metazoa</taxon>
        <taxon>Ecdysozoa</taxon>
        <taxon>Arthropoda</taxon>
        <taxon>Chelicerata</taxon>
        <taxon>Arachnida</taxon>
        <taxon>Araneae</taxon>
        <taxon>Araneomorphae</taxon>
        <taxon>Entelegynae</taxon>
        <taxon>Araneoidea</taxon>
        <taxon>Nephilidae</taxon>
        <taxon>Trichonephila</taxon>
    </lineage>
</organism>
<keyword evidence="3" id="KW-1185">Reference proteome</keyword>
<feature type="region of interest" description="Disordered" evidence="1">
    <location>
        <begin position="23"/>
        <end position="113"/>
    </location>
</feature>
<evidence type="ECO:0000313" key="2">
    <source>
        <dbReference type="EMBL" id="GFQ66725.1"/>
    </source>
</evidence>
<feature type="compositionally biased region" description="Basic and acidic residues" evidence="1">
    <location>
        <begin position="69"/>
        <end position="91"/>
    </location>
</feature>
<protein>
    <submittedName>
        <fullName evidence="2">Uncharacterized protein</fullName>
    </submittedName>
</protein>
<dbReference type="OrthoDB" id="10424015at2759"/>